<comment type="caution">
    <text evidence="2">The sequence shown here is derived from an EMBL/GenBank/DDBJ whole genome shotgun (WGS) entry which is preliminary data.</text>
</comment>
<name>A0A2T7PMZ8_POMCA</name>
<feature type="compositionally biased region" description="Low complexity" evidence="1">
    <location>
        <begin position="177"/>
        <end position="190"/>
    </location>
</feature>
<feature type="compositionally biased region" description="Basic and acidic residues" evidence="1">
    <location>
        <begin position="203"/>
        <end position="213"/>
    </location>
</feature>
<dbReference type="Proteomes" id="UP000245119">
    <property type="component" value="Linkage Group LG3"/>
</dbReference>
<organism evidence="2 3">
    <name type="scientific">Pomacea canaliculata</name>
    <name type="common">Golden apple snail</name>
    <dbReference type="NCBI Taxonomy" id="400727"/>
    <lineage>
        <taxon>Eukaryota</taxon>
        <taxon>Metazoa</taxon>
        <taxon>Spiralia</taxon>
        <taxon>Lophotrochozoa</taxon>
        <taxon>Mollusca</taxon>
        <taxon>Gastropoda</taxon>
        <taxon>Caenogastropoda</taxon>
        <taxon>Architaenioglossa</taxon>
        <taxon>Ampullarioidea</taxon>
        <taxon>Ampullariidae</taxon>
        <taxon>Pomacea</taxon>
    </lineage>
</organism>
<accession>A0A2T7PMZ8</accession>
<feature type="region of interest" description="Disordered" evidence="1">
    <location>
        <begin position="124"/>
        <end position="213"/>
    </location>
</feature>
<evidence type="ECO:0000313" key="2">
    <source>
        <dbReference type="EMBL" id="PVD34806.1"/>
    </source>
</evidence>
<sequence length="213" mass="23610">MKLGSLSLETGESKECSSVRKLGVLENNSWTDRLRRSEEKQRYLSHNSQVLDNDIQTERRHSSDLGVCVGWWECVRLSDQRALLQGSCVPSVDEGEDDTRENNIITPARINKPVTVPHASHLFTSLDCQPRPPPPLQQPPLPSRPLPPPPLPPPPSHNHNTTTTISTTNHHKRRSDPLLLLHNGLQNLPGARGSSGGRLVSESSDKEKEGVDD</sequence>
<protein>
    <submittedName>
        <fullName evidence="2">Uncharacterized protein</fullName>
    </submittedName>
</protein>
<proteinExistence type="predicted"/>
<dbReference type="AlphaFoldDB" id="A0A2T7PMZ8"/>
<keyword evidence="3" id="KW-1185">Reference proteome</keyword>
<feature type="compositionally biased region" description="Pro residues" evidence="1">
    <location>
        <begin position="130"/>
        <end position="156"/>
    </location>
</feature>
<evidence type="ECO:0000313" key="3">
    <source>
        <dbReference type="Proteomes" id="UP000245119"/>
    </source>
</evidence>
<reference evidence="2 3" key="1">
    <citation type="submission" date="2018-04" db="EMBL/GenBank/DDBJ databases">
        <title>The genome of golden apple snail Pomacea canaliculata provides insight into stress tolerance and invasive adaptation.</title>
        <authorList>
            <person name="Liu C."/>
            <person name="Liu B."/>
            <person name="Ren Y."/>
            <person name="Zhang Y."/>
            <person name="Wang H."/>
            <person name="Li S."/>
            <person name="Jiang F."/>
            <person name="Yin L."/>
            <person name="Zhang G."/>
            <person name="Qian W."/>
            <person name="Fan W."/>
        </authorList>
    </citation>
    <scope>NUCLEOTIDE SEQUENCE [LARGE SCALE GENOMIC DNA]</scope>
    <source>
        <strain evidence="2">SZHN2017</strain>
        <tissue evidence="2">Muscle</tissue>
    </source>
</reference>
<dbReference type="EMBL" id="PZQS01000003">
    <property type="protein sequence ID" value="PVD34806.1"/>
    <property type="molecule type" value="Genomic_DNA"/>
</dbReference>
<gene>
    <name evidence="2" type="ORF">C0Q70_06084</name>
</gene>
<evidence type="ECO:0000256" key="1">
    <source>
        <dbReference type="SAM" id="MobiDB-lite"/>
    </source>
</evidence>
<feature type="compositionally biased region" description="Low complexity" evidence="1">
    <location>
        <begin position="157"/>
        <end position="168"/>
    </location>
</feature>